<dbReference type="PANTHER" id="PTHR21600">
    <property type="entry name" value="MITOCHONDRIAL RNA PSEUDOURIDINE SYNTHASE"/>
    <property type="match status" value="1"/>
</dbReference>
<proteinExistence type="predicted"/>
<dbReference type="GO" id="GO:0140098">
    <property type="term" value="F:catalytic activity, acting on RNA"/>
    <property type="evidence" value="ECO:0007669"/>
    <property type="project" value="UniProtKB-ARBA"/>
</dbReference>
<keyword evidence="4" id="KW-1185">Reference proteome</keyword>
<sequence length="556" mass="63669">MKETAFQTFKKPIAGIPIPEKFTFPFYYTPHPLSKIAAEELQDYLSLQKEFQHNFGLNPNERGPAIGKMFGVLVCQNNEGVLGYLWAFSGKLADANHHQRFVPPVFDMLTETGFFKLEEEVLNQYNREIEQLEHSAAYLQALENKENVTLDAEKDLEKQKKRIRKLKKERDLKRAEANTALNQTDLDTLETQLSEESKKESILLKKMTKYWKFQIEAASKTLDAFRLHIKDLKEKRKKKSAALQQKLFDNYKFLNQQGTLKSIGEIFDDNPPAGAGECAAPKLLHYAFKHGLKPIAMAEFWWGESPKSEVRKHKQFYPACKSKCEPILMTHMLDGLNLEANPFHSNPAKGKDLKIVFEDASIVVINKPAEFLTVPGKLLYDSVYTRVKALYPKATGPLIVHRLDMSTSGLLLIAKDEETYKNLQKQFIKRTVEKRYVALLDGIPEQTEGLIDLPLRVDLDDRPRQLVCYEHGKNAQTRWEVLSTNNNQTRVYFYPITGRTHQLRVHAAHQLGLNTPIVGDDLYGSKANRLHLHAESITFSHPQTGLLFTITEEAPF</sequence>
<dbReference type="InterPro" id="IPR006224">
    <property type="entry name" value="PsdUridine_synth_RluA-like_CS"/>
</dbReference>
<dbReference type="Gene3D" id="3.30.2350.10">
    <property type="entry name" value="Pseudouridine synthase"/>
    <property type="match status" value="1"/>
</dbReference>
<dbReference type="AlphaFoldDB" id="A0A8J2Y6S3"/>
<dbReference type="InterPro" id="IPR006145">
    <property type="entry name" value="PsdUridine_synth_RsuA/RluA"/>
</dbReference>
<dbReference type="GO" id="GO:0003723">
    <property type="term" value="F:RNA binding"/>
    <property type="evidence" value="ECO:0007669"/>
    <property type="project" value="InterPro"/>
</dbReference>
<dbReference type="GO" id="GO:0009982">
    <property type="term" value="F:pseudouridine synthase activity"/>
    <property type="evidence" value="ECO:0007669"/>
    <property type="project" value="InterPro"/>
</dbReference>
<accession>A0A8J2Y6S3</accession>
<name>A0A8J2Y6S3_9FLAO</name>
<gene>
    <name evidence="3" type="ORF">GCM10011312_04530</name>
</gene>
<dbReference type="SUPFAM" id="SSF55120">
    <property type="entry name" value="Pseudouridine synthase"/>
    <property type="match status" value="1"/>
</dbReference>
<feature type="domain" description="Pseudouridine synthase RsuA/RluA-like" evidence="2">
    <location>
        <begin position="362"/>
        <end position="509"/>
    </location>
</feature>
<dbReference type="InterPro" id="IPR050188">
    <property type="entry name" value="RluA_PseudoU_synthase"/>
</dbReference>
<keyword evidence="1" id="KW-0175">Coiled coil</keyword>
<protein>
    <submittedName>
        <fullName evidence="3">RNA pseudouridine synthase</fullName>
    </submittedName>
</protein>
<dbReference type="InterPro" id="IPR020103">
    <property type="entry name" value="PsdUridine_synth_cat_dom_sf"/>
</dbReference>
<reference evidence="3" key="1">
    <citation type="journal article" date="2014" name="Int. J. Syst. Evol. Microbiol.">
        <title>Complete genome sequence of Corynebacterium casei LMG S-19264T (=DSM 44701T), isolated from a smear-ripened cheese.</title>
        <authorList>
            <consortium name="US DOE Joint Genome Institute (JGI-PGF)"/>
            <person name="Walter F."/>
            <person name="Albersmeier A."/>
            <person name="Kalinowski J."/>
            <person name="Ruckert C."/>
        </authorList>
    </citation>
    <scope>NUCLEOTIDE SEQUENCE</scope>
    <source>
        <strain evidence="3">CGMCC 1.12924</strain>
    </source>
</reference>
<evidence type="ECO:0000256" key="1">
    <source>
        <dbReference type="SAM" id="Coils"/>
    </source>
</evidence>
<comment type="caution">
    <text evidence="3">The sequence shown here is derived from an EMBL/GenBank/DDBJ whole genome shotgun (WGS) entry which is preliminary data.</text>
</comment>
<evidence type="ECO:0000313" key="3">
    <source>
        <dbReference type="EMBL" id="GGD83555.1"/>
    </source>
</evidence>
<feature type="coiled-coil region" evidence="1">
    <location>
        <begin position="115"/>
        <end position="183"/>
    </location>
</feature>
<dbReference type="PROSITE" id="PS01129">
    <property type="entry name" value="PSI_RLU"/>
    <property type="match status" value="1"/>
</dbReference>
<evidence type="ECO:0000313" key="4">
    <source>
        <dbReference type="Proteomes" id="UP000652231"/>
    </source>
</evidence>
<evidence type="ECO:0000259" key="2">
    <source>
        <dbReference type="Pfam" id="PF00849"/>
    </source>
</evidence>
<dbReference type="Proteomes" id="UP000652231">
    <property type="component" value="Unassembled WGS sequence"/>
</dbReference>
<dbReference type="EMBL" id="BMGK01000002">
    <property type="protein sequence ID" value="GGD83555.1"/>
    <property type="molecule type" value="Genomic_DNA"/>
</dbReference>
<dbReference type="GO" id="GO:0000455">
    <property type="term" value="P:enzyme-directed rRNA pseudouridine synthesis"/>
    <property type="evidence" value="ECO:0007669"/>
    <property type="project" value="TreeGrafter"/>
</dbReference>
<dbReference type="RefSeq" id="WP_188439076.1">
    <property type="nucleotide sequence ID" value="NZ_BMGK01000002.1"/>
</dbReference>
<dbReference type="PANTHER" id="PTHR21600:SF89">
    <property type="entry name" value="RIBOSOMAL LARGE SUBUNIT PSEUDOURIDINE SYNTHASE A"/>
    <property type="match status" value="1"/>
</dbReference>
<dbReference type="CDD" id="cd02869">
    <property type="entry name" value="PseudoU_synth_RluA_like"/>
    <property type="match status" value="1"/>
</dbReference>
<reference evidence="3" key="2">
    <citation type="submission" date="2020-09" db="EMBL/GenBank/DDBJ databases">
        <authorList>
            <person name="Sun Q."/>
            <person name="Zhou Y."/>
        </authorList>
    </citation>
    <scope>NUCLEOTIDE SEQUENCE</scope>
    <source>
        <strain evidence="3">CGMCC 1.12924</strain>
    </source>
</reference>
<dbReference type="Pfam" id="PF00849">
    <property type="entry name" value="PseudoU_synth_2"/>
    <property type="match status" value="1"/>
</dbReference>
<organism evidence="3 4">
    <name type="scientific">Planktosalinus lacus</name>
    <dbReference type="NCBI Taxonomy" id="1526573"/>
    <lineage>
        <taxon>Bacteria</taxon>
        <taxon>Pseudomonadati</taxon>
        <taxon>Bacteroidota</taxon>
        <taxon>Flavobacteriia</taxon>
        <taxon>Flavobacteriales</taxon>
        <taxon>Flavobacteriaceae</taxon>
        <taxon>Planktosalinus</taxon>
    </lineage>
</organism>